<sequence length="192" mass="21004">MRELTVASEQRSTTTQKPKGQRERAAARSGLAGARGQSLNAFHNSAQVNSSRRPSPPPPPPPIHSFSLHSTFARPTHAGASLIFYSFTPSLPLLFSLFVIPPSLSFHLTPLPPPPVVIPGARRRPECLRPRNVRWRFLTAAAHSPEHEARLDTVALDAKPRATALSCSYCDNSPRQASPFRGASSLRRSGRF</sequence>
<dbReference type="VEuPathDB" id="FungiDB:BO80DRAFT_66123"/>
<evidence type="ECO:0000313" key="3">
    <source>
        <dbReference type="Proteomes" id="UP000249402"/>
    </source>
</evidence>
<feature type="compositionally biased region" description="Low complexity" evidence="1">
    <location>
        <begin position="27"/>
        <end position="36"/>
    </location>
</feature>
<dbReference type="RefSeq" id="XP_025575672.1">
    <property type="nucleotide sequence ID" value="XM_025724685.1"/>
</dbReference>
<evidence type="ECO:0000256" key="1">
    <source>
        <dbReference type="SAM" id="MobiDB-lite"/>
    </source>
</evidence>
<reference evidence="2 3" key="1">
    <citation type="submission" date="2018-02" db="EMBL/GenBank/DDBJ databases">
        <title>The genomes of Aspergillus section Nigri reveals drivers in fungal speciation.</title>
        <authorList>
            <consortium name="DOE Joint Genome Institute"/>
            <person name="Vesth T.C."/>
            <person name="Nybo J."/>
            <person name="Theobald S."/>
            <person name="Brandl J."/>
            <person name="Frisvad J.C."/>
            <person name="Nielsen K.F."/>
            <person name="Lyhne E.K."/>
            <person name="Kogle M.E."/>
            <person name="Kuo A."/>
            <person name="Riley R."/>
            <person name="Clum A."/>
            <person name="Nolan M."/>
            <person name="Lipzen A."/>
            <person name="Salamov A."/>
            <person name="Henrissat B."/>
            <person name="Wiebenga A."/>
            <person name="De vries R.P."/>
            <person name="Grigoriev I.V."/>
            <person name="Mortensen U.H."/>
            <person name="Andersen M.R."/>
            <person name="Baker S.E."/>
        </authorList>
    </citation>
    <scope>NUCLEOTIDE SEQUENCE [LARGE SCALE GENOMIC DNA]</scope>
    <source>
        <strain evidence="2 3">CBS 121593</strain>
    </source>
</reference>
<feature type="compositionally biased region" description="Polar residues" evidence="1">
    <location>
        <begin position="37"/>
        <end position="49"/>
    </location>
</feature>
<gene>
    <name evidence="2" type="ORF">BO80DRAFT_66123</name>
</gene>
<organism evidence="2 3">
    <name type="scientific">Aspergillus ibericus CBS 121593</name>
    <dbReference type="NCBI Taxonomy" id="1448316"/>
    <lineage>
        <taxon>Eukaryota</taxon>
        <taxon>Fungi</taxon>
        <taxon>Dikarya</taxon>
        <taxon>Ascomycota</taxon>
        <taxon>Pezizomycotina</taxon>
        <taxon>Eurotiomycetes</taxon>
        <taxon>Eurotiomycetidae</taxon>
        <taxon>Eurotiales</taxon>
        <taxon>Aspergillaceae</taxon>
        <taxon>Aspergillus</taxon>
        <taxon>Aspergillus subgen. Circumdati</taxon>
    </lineage>
</organism>
<dbReference type="EMBL" id="KZ824436">
    <property type="protein sequence ID" value="RAL01345.1"/>
    <property type="molecule type" value="Genomic_DNA"/>
</dbReference>
<dbReference type="AlphaFoldDB" id="A0A395H2B3"/>
<feature type="compositionally biased region" description="Pro residues" evidence="1">
    <location>
        <begin position="54"/>
        <end position="63"/>
    </location>
</feature>
<dbReference type="Proteomes" id="UP000249402">
    <property type="component" value="Unassembled WGS sequence"/>
</dbReference>
<dbReference type="GeneID" id="37229550"/>
<feature type="compositionally biased region" description="Polar residues" evidence="1">
    <location>
        <begin position="7"/>
        <end position="18"/>
    </location>
</feature>
<accession>A0A395H2B3</accession>
<proteinExistence type="predicted"/>
<feature type="region of interest" description="Disordered" evidence="1">
    <location>
        <begin position="1"/>
        <end position="65"/>
    </location>
</feature>
<evidence type="ECO:0000313" key="2">
    <source>
        <dbReference type="EMBL" id="RAL01345.1"/>
    </source>
</evidence>
<protein>
    <submittedName>
        <fullName evidence="2">Uncharacterized protein</fullName>
    </submittedName>
</protein>
<keyword evidence="3" id="KW-1185">Reference proteome</keyword>
<name>A0A395H2B3_9EURO</name>